<dbReference type="InterPro" id="IPR050475">
    <property type="entry name" value="Prenyltransferase_related"/>
</dbReference>
<keyword evidence="4 5" id="KW-0472">Membrane</keyword>
<dbReference type="OrthoDB" id="434972at2759"/>
<comment type="subcellular location">
    <subcellularLocation>
        <location evidence="1">Membrane</location>
        <topology evidence="1">Multi-pass membrane protein</topology>
    </subcellularLocation>
</comment>
<evidence type="ECO:0000256" key="4">
    <source>
        <dbReference type="ARBA" id="ARBA00023136"/>
    </source>
</evidence>
<dbReference type="InterPro" id="IPR000537">
    <property type="entry name" value="UbiA_prenyltransferase"/>
</dbReference>
<evidence type="ECO:0000256" key="1">
    <source>
        <dbReference type="ARBA" id="ARBA00004141"/>
    </source>
</evidence>
<dbReference type="RefSeq" id="XP_035346575.1">
    <property type="nucleotide sequence ID" value="XM_035490682.1"/>
</dbReference>
<dbReference type="AlphaFoldDB" id="A0A7H8R307"/>
<feature type="transmembrane region" description="Helical" evidence="5">
    <location>
        <begin position="117"/>
        <end position="134"/>
    </location>
</feature>
<name>A0A7H8R307_TALRU</name>
<dbReference type="CDD" id="cd13965">
    <property type="entry name" value="PT_UbiA_3"/>
    <property type="match status" value="1"/>
</dbReference>
<keyword evidence="3 5" id="KW-1133">Transmembrane helix</keyword>
<feature type="transmembrane region" description="Helical" evidence="5">
    <location>
        <begin position="214"/>
        <end position="232"/>
    </location>
</feature>
<reference evidence="7" key="1">
    <citation type="submission" date="2020-06" db="EMBL/GenBank/DDBJ databases">
        <title>A chromosome-scale genome assembly of Talaromyces rugulosus W13939.</title>
        <authorList>
            <person name="Wang B."/>
            <person name="Guo L."/>
            <person name="Ye K."/>
            <person name="Wang L."/>
        </authorList>
    </citation>
    <scope>NUCLEOTIDE SEQUENCE [LARGE SCALE GENOMIC DNA]</scope>
    <source>
        <strain evidence="7">W13939</strain>
    </source>
</reference>
<protein>
    <recommendedName>
        <fullName evidence="8">UbiA prenyltransferase</fullName>
    </recommendedName>
</protein>
<proteinExistence type="predicted"/>
<dbReference type="InterPro" id="IPR044878">
    <property type="entry name" value="UbiA_sf"/>
</dbReference>
<evidence type="ECO:0000313" key="7">
    <source>
        <dbReference type="Proteomes" id="UP000509510"/>
    </source>
</evidence>
<dbReference type="PANTHER" id="PTHR42723">
    <property type="entry name" value="CHLOROPHYLL SYNTHASE"/>
    <property type="match status" value="1"/>
</dbReference>
<dbReference type="KEGG" id="trg:TRUGW13939_07543"/>
<dbReference type="Proteomes" id="UP000509510">
    <property type="component" value="Chromosome IV"/>
</dbReference>
<dbReference type="Gene3D" id="1.10.357.140">
    <property type="entry name" value="UbiA prenyltransferase"/>
    <property type="match status" value="1"/>
</dbReference>
<evidence type="ECO:0000256" key="5">
    <source>
        <dbReference type="SAM" id="Phobius"/>
    </source>
</evidence>
<dbReference type="Pfam" id="PF01040">
    <property type="entry name" value="UbiA"/>
    <property type="match status" value="1"/>
</dbReference>
<gene>
    <name evidence="6" type="ORF">TRUGW13939_07543</name>
</gene>
<dbReference type="PANTHER" id="PTHR42723:SF1">
    <property type="entry name" value="CHLOROPHYLL SYNTHASE, CHLOROPLASTIC"/>
    <property type="match status" value="1"/>
</dbReference>
<accession>A0A7H8R307</accession>
<sequence length="291" mass="32556">MGTIWAVTRHEASLCWGFMHRDVSMGMLPVPAFATASLLYRHATLFEMLTTIPKSFLLGFLFLYSFVVGNQICGVEEDRVNKPDRPIVAGMSSLNAARVRWAVLTALYVGYGSYLDVGIWTFMWVAISVAHNFLRLGDFGPTKDLCVGIGSIAQLTAAWTIGGSPHEIGWTWIKIIAIYVVFPISLQDLRDVPGDVATGRYTTPILMGDMPCRIYISLGVLISQSLLIRYCILEYRMDVSTVILSSVLALLAMTIIFRLFAFRDIKSDRISYRLYTLVYLIQPLSACITLR</sequence>
<dbReference type="GO" id="GO:0016020">
    <property type="term" value="C:membrane"/>
    <property type="evidence" value="ECO:0007669"/>
    <property type="project" value="UniProtKB-SubCell"/>
</dbReference>
<evidence type="ECO:0000256" key="3">
    <source>
        <dbReference type="ARBA" id="ARBA00022989"/>
    </source>
</evidence>
<evidence type="ECO:0000256" key="2">
    <source>
        <dbReference type="ARBA" id="ARBA00022692"/>
    </source>
</evidence>
<dbReference type="EMBL" id="CP055901">
    <property type="protein sequence ID" value="QKX60398.1"/>
    <property type="molecule type" value="Genomic_DNA"/>
</dbReference>
<dbReference type="GO" id="GO:0016765">
    <property type="term" value="F:transferase activity, transferring alkyl or aryl (other than methyl) groups"/>
    <property type="evidence" value="ECO:0007669"/>
    <property type="project" value="InterPro"/>
</dbReference>
<feature type="transmembrane region" description="Helical" evidence="5">
    <location>
        <begin position="239"/>
        <end position="260"/>
    </location>
</feature>
<keyword evidence="2 5" id="KW-0812">Transmembrane</keyword>
<evidence type="ECO:0000313" key="6">
    <source>
        <dbReference type="EMBL" id="QKX60398.1"/>
    </source>
</evidence>
<keyword evidence="7" id="KW-1185">Reference proteome</keyword>
<organism evidence="6 7">
    <name type="scientific">Talaromyces rugulosus</name>
    <name type="common">Penicillium rugulosum</name>
    <dbReference type="NCBI Taxonomy" id="121627"/>
    <lineage>
        <taxon>Eukaryota</taxon>
        <taxon>Fungi</taxon>
        <taxon>Dikarya</taxon>
        <taxon>Ascomycota</taxon>
        <taxon>Pezizomycotina</taxon>
        <taxon>Eurotiomycetes</taxon>
        <taxon>Eurotiomycetidae</taxon>
        <taxon>Eurotiales</taxon>
        <taxon>Trichocomaceae</taxon>
        <taxon>Talaromyces</taxon>
        <taxon>Talaromyces sect. Islandici</taxon>
    </lineage>
</organism>
<dbReference type="GeneID" id="55995034"/>
<evidence type="ECO:0008006" key="8">
    <source>
        <dbReference type="Google" id="ProtNLM"/>
    </source>
</evidence>